<dbReference type="SUPFAM" id="SSF53474">
    <property type="entry name" value="alpha/beta-Hydrolases"/>
    <property type="match status" value="1"/>
</dbReference>
<name>A0A9P6RCQ2_9FUNG</name>
<dbReference type="InterPro" id="IPR000073">
    <property type="entry name" value="AB_hydrolase_1"/>
</dbReference>
<organism evidence="6 7">
    <name type="scientific">Linnemannia gamsii</name>
    <dbReference type="NCBI Taxonomy" id="64522"/>
    <lineage>
        <taxon>Eukaryota</taxon>
        <taxon>Fungi</taxon>
        <taxon>Fungi incertae sedis</taxon>
        <taxon>Mucoromycota</taxon>
        <taxon>Mortierellomycotina</taxon>
        <taxon>Mortierellomycetes</taxon>
        <taxon>Mortierellales</taxon>
        <taxon>Mortierellaceae</taxon>
        <taxon>Linnemannia</taxon>
    </lineage>
</organism>
<evidence type="ECO:0000256" key="2">
    <source>
        <dbReference type="ARBA" id="ARBA00022679"/>
    </source>
</evidence>
<gene>
    <name evidence="6" type="primary">MET2_1</name>
    <name evidence="6" type="ORF">BGZ97_007376</name>
</gene>
<feature type="domain" description="AB hydrolase-1" evidence="5">
    <location>
        <begin position="58"/>
        <end position="430"/>
    </location>
</feature>
<feature type="compositionally biased region" description="Polar residues" evidence="4">
    <location>
        <begin position="260"/>
        <end position="272"/>
    </location>
</feature>
<dbReference type="AlphaFoldDB" id="A0A9P6RCQ2"/>
<dbReference type="Gene3D" id="3.40.50.1820">
    <property type="entry name" value="alpha/beta hydrolase"/>
    <property type="match status" value="1"/>
</dbReference>
<feature type="active site" evidence="3">
    <location>
        <position position="406"/>
    </location>
</feature>
<sequence length="484" mass="53026">MPFERRTTQPENPFASLAPGQTIVIVPEFTFESGHTIRDVPVAYKTWGVLNEAGDNCVLICHPLSRSVDVEDWWINLMGACVLEGKGKVIDETKFFIISLNCMGSPYGSASPLTMNPDTGARYGPEFPLPTIRDDCRLHKMVLDDLGVNSVAICIGASMAGMHAFEWAFFLDDTQGSSPFVKTIVPISAPAKSSAWSMGWTEAQRQAIFADPKYIDGYYSLDSPPLQGMTAARMTAMLTYRTRDSYERRFGRDIMPPSPAVSSSDQSPTTTTASVALSGIHRLNHNEGHRHQSPIPTPASSISLLTPGGSPKPPSGTASITTAATSTNTTSITTTTTTTAYQPQVYSAHSYLRYQAAKFNERFDANCYIALSRKMDAHDVSLHRGPYEDVVRSIKQPVLVIGIDSDVLYTASEIKALSNLLPNGEHFAVQSAEGHDGVLLEYEQINDAIVAFMQRQDHIRELIRRVGVAVPEKKNPRGSLFASW</sequence>
<comment type="similarity">
    <text evidence="1">Belongs to the AB hydrolase superfamily. MetX family.</text>
</comment>
<evidence type="ECO:0000256" key="3">
    <source>
        <dbReference type="PIRSR" id="PIRSR000443-1"/>
    </source>
</evidence>
<feature type="region of interest" description="Disordered" evidence="4">
    <location>
        <begin position="250"/>
        <end position="272"/>
    </location>
</feature>
<feature type="active site" evidence="3">
    <location>
        <position position="435"/>
    </location>
</feature>
<dbReference type="GO" id="GO:0009092">
    <property type="term" value="P:homoserine metabolic process"/>
    <property type="evidence" value="ECO:0007669"/>
    <property type="project" value="TreeGrafter"/>
</dbReference>
<keyword evidence="2" id="KW-0808">Transferase</keyword>
<keyword evidence="7" id="KW-1185">Reference proteome</keyword>
<feature type="compositionally biased region" description="Low complexity" evidence="4">
    <location>
        <begin position="303"/>
        <end position="324"/>
    </location>
</feature>
<comment type="caution">
    <text evidence="6">The sequence shown here is derived from an EMBL/GenBank/DDBJ whole genome shotgun (WGS) entry which is preliminary data.</text>
</comment>
<reference evidence="6" key="1">
    <citation type="journal article" date="2020" name="Fungal Divers.">
        <title>Resolving the Mortierellaceae phylogeny through synthesis of multi-gene phylogenetics and phylogenomics.</title>
        <authorList>
            <person name="Vandepol N."/>
            <person name="Liber J."/>
            <person name="Desiro A."/>
            <person name="Na H."/>
            <person name="Kennedy M."/>
            <person name="Barry K."/>
            <person name="Grigoriev I.V."/>
            <person name="Miller A.N."/>
            <person name="O'Donnell K."/>
            <person name="Stajich J.E."/>
            <person name="Bonito G."/>
        </authorList>
    </citation>
    <scope>NUCLEOTIDE SEQUENCE</scope>
    <source>
        <strain evidence="6">NVP60</strain>
    </source>
</reference>
<evidence type="ECO:0000313" key="7">
    <source>
        <dbReference type="Proteomes" id="UP000823405"/>
    </source>
</evidence>
<evidence type="ECO:0000256" key="1">
    <source>
        <dbReference type="ARBA" id="ARBA00006886"/>
    </source>
</evidence>
<dbReference type="Pfam" id="PF00561">
    <property type="entry name" value="Abhydrolase_1"/>
    <property type="match status" value="1"/>
</dbReference>
<dbReference type="GO" id="GO:0004414">
    <property type="term" value="F:homoserine O-acetyltransferase activity"/>
    <property type="evidence" value="ECO:0007669"/>
    <property type="project" value="TreeGrafter"/>
</dbReference>
<dbReference type="GO" id="GO:0009086">
    <property type="term" value="P:methionine biosynthetic process"/>
    <property type="evidence" value="ECO:0007669"/>
    <property type="project" value="TreeGrafter"/>
</dbReference>
<dbReference type="PANTHER" id="PTHR32268:SF11">
    <property type="entry name" value="HOMOSERINE O-ACETYLTRANSFERASE"/>
    <property type="match status" value="1"/>
</dbReference>
<dbReference type="HAMAP" id="MF_00296">
    <property type="entry name" value="MetX_acyltransf"/>
    <property type="match status" value="1"/>
</dbReference>
<evidence type="ECO:0000256" key="4">
    <source>
        <dbReference type="SAM" id="MobiDB-lite"/>
    </source>
</evidence>
<protein>
    <submittedName>
        <fullName evidence="6">Homoserine O- acetyltransferase</fullName>
    </submittedName>
</protein>
<dbReference type="PIRSF" id="PIRSF000443">
    <property type="entry name" value="Homoser_Ac_trans"/>
    <property type="match status" value="1"/>
</dbReference>
<evidence type="ECO:0000313" key="6">
    <source>
        <dbReference type="EMBL" id="KAG0316119.1"/>
    </source>
</evidence>
<accession>A0A9P6RCQ2</accession>
<dbReference type="EMBL" id="JAAAIN010000328">
    <property type="protein sequence ID" value="KAG0316119.1"/>
    <property type="molecule type" value="Genomic_DNA"/>
</dbReference>
<dbReference type="PANTHER" id="PTHR32268">
    <property type="entry name" value="HOMOSERINE O-ACETYLTRANSFERASE"/>
    <property type="match status" value="1"/>
</dbReference>
<dbReference type="NCBIfam" id="TIGR01392">
    <property type="entry name" value="homoserO_Ac_trn"/>
    <property type="match status" value="1"/>
</dbReference>
<dbReference type="Proteomes" id="UP000823405">
    <property type="component" value="Unassembled WGS sequence"/>
</dbReference>
<feature type="region of interest" description="Disordered" evidence="4">
    <location>
        <begin position="286"/>
        <end position="324"/>
    </location>
</feature>
<dbReference type="OrthoDB" id="191364at2759"/>
<dbReference type="InterPro" id="IPR029058">
    <property type="entry name" value="AB_hydrolase_fold"/>
</dbReference>
<proteinExistence type="inferred from homology"/>
<evidence type="ECO:0000259" key="5">
    <source>
        <dbReference type="Pfam" id="PF00561"/>
    </source>
</evidence>
<dbReference type="InterPro" id="IPR008220">
    <property type="entry name" value="HAT_MetX-like"/>
</dbReference>
<feature type="active site" description="Nucleophile" evidence="3">
    <location>
        <position position="158"/>
    </location>
</feature>